<dbReference type="Proteomes" id="UP000193944">
    <property type="component" value="Unassembled WGS sequence"/>
</dbReference>
<protein>
    <recommendedName>
        <fullName evidence="4">Coth-domain-containing protein</fullName>
    </recommendedName>
</protein>
<evidence type="ECO:0000313" key="3">
    <source>
        <dbReference type="Proteomes" id="UP000193944"/>
    </source>
</evidence>
<gene>
    <name evidence="2" type="ORF">BCR32DRAFT_304528</name>
</gene>
<proteinExistence type="predicted"/>
<dbReference type="STRING" id="1754192.A0A1Y1XIB0"/>
<evidence type="ECO:0008006" key="4">
    <source>
        <dbReference type="Google" id="ProtNLM"/>
    </source>
</evidence>
<dbReference type="InterPro" id="IPR014867">
    <property type="entry name" value="Spore_coat_CotH_CotH2/3/7"/>
</dbReference>
<feature type="transmembrane region" description="Helical" evidence="1">
    <location>
        <begin position="243"/>
        <end position="260"/>
    </location>
</feature>
<accession>A0A1Y1XIB0</accession>
<name>A0A1Y1XIB0_9FUNG</name>
<keyword evidence="1" id="KW-1133">Transmembrane helix</keyword>
<dbReference type="AlphaFoldDB" id="A0A1Y1XIB0"/>
<dbReference type="EMBL" id="MCFG01000034">
    <property type="protein sequence ID" value="ORX85511.1"/>
    <property type="molecule type" value="Genomic_DNA"/>
</dbReference>
<dbReference type="OrthoDB" id="10267127at2759"/>
<reference evidence="2 3" key="1">
    <citation type="submission" date="2016-08" db="EMBL/GenBank/DDBJ databases">
        <title>A Parts List for Fungal Cellulosomes Revealed by Comparative Genomics.</title>
        <authorList>
            <consortium name="DOE Joint Genome Institute"/>
            <person name="Haitjema C.H."/>
            <person name="Gilmore S.P."/>
            <person name="Henske J.K."/>
            <person name="Solomon K.V."/>
            <person name="De Groot R."/>
            <person name="Kuo A."/>
            <person name="Mondo S.J."/>
            <person name="Salamov A.A."/>
            <person name="Labutti K."/>
            <person name="Zhao Z."/>
            <person name="Chiniquy J."/>
            <person name="Barry K."/>
            <person name="Brewer H.M."/>
            <person name="Purvine S.O."/>
            <person name="Wright A.T."/>
            <person name="Boxma B."/>
            <person name="Van Alen T."/>
            <person name="Hackstein J.H."/>
            <person name="Baker S.E."/>
            <person name="Grigoriev I.V."/>
            <person name="O'Malley M.A."/>
        </authorList>
    </citation>
    <scope>NUCLEOTIDE SEQUENCE [LARGE SCALE GENOMIC DNA]</scope>
    <source>
        <strain evidence="2 3">S4</strain>
    </source>
</reference>
<sequence length="261" mass="30538">MFLKYMIIEYLICHSDGYLGNGNNFFIYVKPNNEKYYFFSYDFDLTFGKWCFAKEGTIDDYILHVLDDPSEPPPTYGSETKKRDPFLYTQIINHPEIRPKFDQLLKDIVQNLFNLNALGPRIDYFYEFLRDDMYWDIDNYAFNTFDTKYFNKKDREQELPNKAKTDAQYNELDTDTENLKSFIKYKSENIAQIFNIQLQSKGEFGEVGGKLMTIGKAKNDDNNNNSDKTTASGSSIRINKSSFSSLLITTIISILIILMIF</sequence>
<evidence type="ECO:0000256" key="1">
    <source>
        <dbReference type="SAM" id="Phobius"/>
    </source>
</evidence>
<keyword evidence="1" id="KW-0472">Membrane</keyword>
<dbReference type="Pfam" id="PF08757">
    <property type="entry name" value="CotH"/>
    <property type="match status" value="1"/>
</dbReference>
<keyword evidence="3" id="KW-1185">Reference proteome</keyword>
<organism evidence="2 3">
    <name type="scientific">Anaeromyces robustus</name>
    <dbReference type="NCBI Taxonomy" id="1754192"/>
    <lineage>
        <taxon>Eukaryota</taxon>
        <taxon>Fungi</taxon>
        <taxon>Fungi incertae sedis</taxon>
        <taxon>Chytridiomycota</taxon>
        <taxon>Chytridiomycota incertae sedis</taxon>
        <taxon>Neocallimastigomycetes</taxon>
        <taxon>Neocallimastigales</taxon>
        <taxon>Neocallimastigaceae</taxon>
        <taxon>Anaeromyces</taxon>
    </lineage>
</organism>
<reference evidence="2 3" key="2">
    <citation type="submission" date="2016-08" db="EMBL/GenBank/DDBJ databases">
        <title>Pervasive Adenine N6-methylation of Active Genes in Fungi.</title>
        <authorList>
            <consortium name="DOE Joint Genome Institute"/>
            <person name="Mondo S.J."/>
            <person name="Dannebaum R.O."/>
            <person name="Kuo R.C."/>
            <person name="Labutti K."/>
            <person name="Haridas S."/>
            <person name="Kuo A."/>
            <person name="Salamov A."/>
            <person name="Ahrendt S.R."/>
            <person name="Lipzen A."/>
            <person name="Sullivan W."/>
            <person name="Andreopoulos W.B."/>
            <person name="Clum A."/>
            <person name="Lindquist E."/>
            <person name="Daum C."/>
            <person name="Ramamoorthy G.K."/>
            <person name="Gryganskyi A."/>
            <person name="Culley D."/>
            <person name="Magnuson J.K."/>
            <person name="James T.Y."/>
            <person name="O'Malley M.A."/>
            <person name="Stajich J.E."/>
            <person name="Spatafora J.W."/>
            <person name="Visel A."/>
            <person name="Grigoriev I.V."/>
        </authorList>
    </citation>
    <scope>NUCLEOTIDE SEQUENCE [LARGE SCALE GENOMIC DNA]</scope>
    <source>
        <strain evidence="2 3">S4</strain>
    </source>
</reference>
<comment type="caution">
    <text evidence="2">The sequence shown here is derived from an EMBL/GenBank/DDBJ whole genome shotgun (WGS) entry which is preliminary data.</text>
</comment>
<evidence type="ECO:0000313" key="2">
    <source>
        <dbReference type="EMBL" id="ORX85511.1"/>
    </source>
</evidence>
<keyword evidence="1" id="KW-0812">Transmembrane</keyword>